<accession>A0ABY6L197</accession>
<evidence type="ECO:0000313" key="2">
    <source>
        <dbReference type="Proteomes" id="UP001235939"/>
    </source>
</evidence>
<proteinExistence type="predicted"/>
<protein>
    <submittedName>
        <fullName evidence="1">Uncharacterized protein</fullName>
    </submittedName>
</protein>
<keyword evidence="2" id="KW-1185">Reference proteome</keyword>
<dbReference type="EMBL" id="CP092874">
    <property type="protein sequence ID" value="UYV74883.1"/>
    <property type="molecule type" value="Genomic_DNA"/>
</dbReference>
<evidence type="ECO:0000313" key="1">
    <source>
        <dbReference type="EMBL" id="UYV74883.1"/>
    </source>
</evidence>
<gene>
    <name evidence="1" type="ORF">LAZ67_12001671</name>
</gene>
<reference evidence="1 2" key="1">
    <citation type="submission" date="2022-01" db="EMBL/GenBank/DDBJ databases">
        <title>A chromosomal length assembly of Cordylochernes scorpioides.</title>
        <authorList>
            <person name="Zeh D."/>
            <person name="Zeh J."/>
        </authorList>
    </citation>
    <scope>NUCLEOTIDE SEQUENCE [LARGE SCALE GENOMIC DNA]</scope>
    <source>
        <strain evidence="1">IN4F17</strain>
        <tissue evidence="1">Whole Body</tissue>
    </source>
</reference>
<sequence length="94" mass="11010">MQIKANRQTTFEQCMDLFRRIRPILCGDLSPWINHGSTNIRQNLTAVEANGGLNMKLRKDKELKMLKHYASGHQKHDKKKLKNKNTMIFIEGMR</sequence>
<name>A0ABY6L197_9ARAC</name>
<dbReference type="Proteomes" id="UP001235939">
    <property type="component" value="Chromosome 12"/>
</dbReference>
<organism evidence="1 2">
    <name type="scientific">Cordylochernes scorpioides</name>
    <dbReference type="NCBI Taxonomy" id="51811"/>
    <lineage>
        <taxon>Eukaryota</taxon>
        <taxon>Metazoa</taxon>
        <taxon>Ecdysozoa</taxon>
        <taxon>Arthropoda</taxon>
        <taxon>Chelicerata</taxon>
        <taxon>Arachnida</taxon>
        <taxon>Pseudoscorpiones</taxon>
        <taxon>Cheliferoidea</taxon>
        <taxon>Chernetidae</taxon>
        <taxon>Cordylochernes</taxon>
    </lineage>
</organism>